<dbReference type="Gene3D" id="3.10.450.540">
    <property type="match status" value="1"/>
</dbReference>
<evidence type="ECO:0000313" key="1">
    <source>
        <dbReference type="EMBL" id="EPI09448.1"/>
    </source>
</evidence>
<dbReference type="CDD" id="cd16428">
    <property type="entry name" value="TcpC_C"/>
    <property type="match status" value="1"/>
</dbReference>
<comment type="caution">
    <text evidence="1">The sequence shown here is derived from an EMBL/GenBank/DDBJ whole genome shotgun (WGS) entry which is preliminary data.</text>
</comment>
<dbReference type="InterPro" id="IPR024735">
    <property type="entry name" value="TcpC"/>
</dbReference>
<dbReference type="Pfam" id="PF12642">
    <property type="entry name" value="TpcC"/>
    <property type="match status" value="1"/>
</dbReference>
<reference evidence="1 2" key="1">
    <citation type="submission" date="2013-06" db="EMBL/GenBank/DDBJ databases">
        <authorList>
            <person name="Weinstock G."/>
            <person name="Sodergren E."/>
            <person name="Lobos E.A."/>
            <person name="Fulton L."/>
            <person name="Fulton R."/>
            <person name="Courtney L."/>
            <person name="Fronick C."/>
            <person name="O'Laughlin M."/>
            <person name="Godfrey J."/>
            <person name="Wilson R.M."/>
            <person name="Miner T."/>
            <person name="Farmer C."/>
            <person name="Delehaunty K."/>
            <person name="Cordes M."/>
            <person name="Minx P."/>
            <person name="Tomlinson C."/>
            <person name="Chen J."/>
            <person name="Wollam A."/>
            <person name="Pepin K.H."/>
            <person name="Bhonagiri V."/>
            <person name="Zhang X."/>
            <person name="Warren W."/>
            <person name="Mitreva M."/>
            <person name="Mardis E.R."/>
            <person name="Wilson R.K."/>
        </authorList>
    </citation>
    <scope>NUCLEOTIDE SEQUENCE [LARGE SCALE GENOMIC DNA]</scope>
    <source>
        <strain evidence="1 2">RP2S-4</strain>
    </source>
</reference>
<dbReference type="InterPro" id="IPR035628">
    <property type="entry name" value="TcpC_C"/>
</dbReference>
<name>A0ABC9TLL1_ENTFL</name>
<evidence type="ECO:0008006" key="3">
    <source>
        <dbReference type="Google" id="ProtNLM"/>
    </source>
</evidence>
<dbReference type="CDD" id="cd16386">
    <property type="entry name" value="TcpC_N"/>
    <property type="match status" value="1"/>
</dbReference>
<gene>
    <name evidence="1" type="ORF">D358_01193</name>
</gene>
<accession>A0ABC9TLL1</accession>
<organism evidence="1 2">
    <name type="scientific">Enterococcus faecalis RP2S-4</name>
    <dbReference type="NCBI Taxonomy" id="1244145"/>
    <lineage>
        <taxon>Bacteria</taxon>
        <taxon>Bacillati</taxon>
        <taxon>Bacillota</taxon>
        <taxon>Bacilli</taxon>
        <taxon>Lactobacillales</taxon>
        <taxon>Enterococcaceae</taxon>
        <taxon>Enterococcus</taxon>
    </lineage>
</organism>
<dbReference type="EMBL" id="ATIR01000031">
    <property type="protein sequence ID" value="EPI09448.1"/>
    <property type="molecule type" value="Genomic_DNA"/>
</dbReference>
<evidence type="ECO:0000313" key="2">
    <source>
        <dbReference type="Proteomes" id="UP000015750"/>
    </source>
</evidence>
<protein>
    <recommendedName>
        <fullName evidence="3">Conjugal transfer protein</fullName>
    </recommendedName>
</protein>
<dbReference type="AlphaFoldDB" id="A0ABC9TLL1"/>
<dbReference type="RefSeq" id="WP_016627234.1">
    <property type="nucleotide sequence ID" value="NZ_KE351861.1"/>
</dbReference>
<dbReference type="Proteomes" id="UP000015750">
    <property type="component" value="Unassembled WGS sequence"/>
</dbReference>
<proteinExistence type="predicted"/>
<sequence>MNFKKIKKKEKPEKVPKVKAFSQKKANRVVLIGVSFLLIMSGVGAIRANVMASNVDNLYSKVDTLSEQSKKNNVVREELDYSALSFYVQNFVKEYLNVDSKANDKDKKARTERLQKYLSVDSKTVDETEENKQDFKRKLLTASLARIEDTADCKLVYVNVSYEVMVGKKKNTITQVMVLPIQTKDNLFSVVSRPYFVATSLPQGKTTPLKQTENALEVESKEKQAVEKFLKMFFVKYANGNKQELMLLMKEPEITNGQDSFISLASGDMKFFDTKQKGVTGVQVSVTFADKTTKATHTEDFTLWLSKTENSYFVNTLKHYFTEKEGN</sequence>